<evidence type="ECO:0008006" key="5">
    <source>
        <dbReference type="Google" id="ProtNLM"/>
    </source>
</evidence>
<reference evidence="3 4" key="2">
    <citation type="submission" date="2022-06" db="EMBL/GenBank/DDBJ databases">
        <title>Genomic Encyclopedia of Type Strains, Phase I: the one thousand microbial genomes (KMG-I) project.</title>
        <authorList>
            <person name="Kyrpides N."/>
        </authorList>
    </citation>
    <scope>NUCLEOTIDE SEQUENCE [LARGE SCALE GENOMIC DNA]</scope>
    <source>
        <strain evidence="3 4">DSM 43889</strain>
    </source>
</reference>
<gene>
    <name evidence="3" type="ORF">G443_000105</name>
</gene>
<dbReference type="RefSeq" id="WP_155886111.1">
    <property type="nucleotide sequence ID" value="NZ_AUBJ02000001.1"/>
</dbReference>
<accession>A0ABT1JBF3</accession>
<proteinExistence type="predicted"/>
<organism evidence="3 4">
    <name type="scientific">Actinoalloteichus caeruleus DSM 43889</name>
    <dbReference type="NCBI Taxonomy" id="1120930"/>
    <lineage>
        <taxon>Bacteria</taxon>
        <taxon>Bacillati</taxon>
        <taxon>Actinomycetota</taxon>
        <taxon>Actinomycetes</taxon>
        <taxon>Pseudonocardiales</taxon>
        <taxon>Pseudonocardiaceae</taxon>
        <taxon>Actinoalloteichus</taxon>
        <taxon>Actinoalloteichus cyanogriseus</taxon>
    </lineage>
</organism>
<sequence length="131" mass="13734">MTTTHHLALRVALGALISAAALLDRPLLPDQGPAPVDGPSPPAVATWHGPADAGEHDAVDRQGARPTSAPATGGPPLLVDGPRTPWRLCGDSHHGRYAFSPAGKPLRCAPTPEVHDAPGDEWRWQPVPRLP</sequence>
<protein>
    <recommendedName>
        <fullName evidence="5">Secreted protein</fullName>
    </recommendedName>
</protein>
<feature type="chain" id="PRO_5045169995" description="Secreted protein" evidence="2">
    <location>
        <begin position="24"/>
        <end position="131"/>
    </location>
</feature>
<evidence type="ECO:0000313" key="3">
    <source>
        <dbReference type="EMBL" id="MCP2329835.1"/>
    </source>
</evidence>
<feature type="signal peptide" evidence="2">
    <location>
        <begin position="1"/>
        <end position="23"/>
    </location>
</feature>
<evidence type="ECO:0000313" key="4">
    <source>
        <dbReference type="Proteomes" id="UP000791080"/>
    </source>
</evidence>
<evidence type="ECO:0000256" key="2">
    <source>
        <dbReference type="SAM" id="SignalP"/>
    </source>
</evidence>
<feature type="compositionally biased region" description="Basic and acidic residues" evidence="1">
    <location>
        <begin position="53"/>
        <end position="63"/>
    </location>
</feature>
<name>A0ABT1JBF3_ACTCY</name>
<dbReference type="Proteomes" id="UP000791080">
    <property type="component" value="Unassembled WGS sequence"/>
</dbReference>
<keyword evidence="4" id="KW-1185">Reference proteome</keyword>
<feature type="compositionally biased region" description="Basic and acidic residues" evidence="1">
    <location>
        <begin position="113"/>
        <end position="123"/>
    </location>
</feature>
<feature type="region of interest" description="Disordered" evidence="1">
    <location>
        <begin position="101"/>
        <end position="131"/>
    </location>
</feature>
<reference evidence="3 4" key="1">
    <citation type="submission" date="2013-07" db="EMBL/GenBank/DDBJ databases">
        <authorList>
            <consortium name="DOE Joint Genome Institute"/>
            <person name="Reeve W."/>
            <person name="Huntemann M."/>
            <person name="Han J."/>
            <person name="Chen A."/>
            <person name="Kyrpides N."/>
            <person name="Mavromatis K."/>
            <person name="Markowitz V."/>
            <person name="Palaniappan K."/>
            <person name="Ivanova N."/>
            <person name="Schaumberg A."/>
            <person name="Pati A."/>
            <person name="Liolios K."/>
            <person name="Nordberg H.P."/>
            <person name="Cantor M.N."/>
            <person name="Hua S.X."/>
            <person name="Woyke T."/>
        </authorList>
    </citation>
    <scope>NUCLEOTIDE SEQUENCE [LARGE SCALE GENOMIC DNA]</scope>
    <source>
        <strain evidence="3 4">DSM 43889</strain>
    </source>
</reference>
<keyword evidence="2" id="KW-0732">Signal</keyword>
<evidence type="ECO:0000256" key="1">
    <source>
        <dbReference type="SAM" id="MobiDB-lite"/>
    </source>
</evidence>
<dbReference type="EMBL" id="AUBJ02000001">
    <property type="protein sequence ID" value="MCP2329835.1"/>
    <property type="molecule type" value="Genomic_DNA"/>
</dbReference>
<feature type="region of interest" description="Disordered" evidence="1">
    <location>
        <begin position="26"/>
        <end position="85"/>
    </location>
</feature>
<comment type="caution">
    <text evidence="3">The sequence shown here is derived from an EMBL/GenBank/DDBJ whole genome shotgun (WGS) entry which is preliminary data.</text>
</comment>